<sequence>MATLNEVAQEAGVSPTTVSRYLNHRIELPKPTAARIDEAILRLRYRPNPLARRLSTGRTETIAIVAPEIANPFFADLAAAIEDEAERHGYAVMMSSTRGVAERELSAFRLLEDQHADGLILMTNRPDDGMLAARMAHHARVVLVDEDVPGVDVPRVFVENEAGGYVATRHLLDRGHRQIAYLGGPAGLMSAIEREAGFRRAMGEVEDGVPQVVSGAYSREFGARAVDALFDGAAPPTAIFAGSDFIAIGAMGRLRERGIAVPADISVVGFDDMPFADMLAPALTTVRQPVNAMGQAACRSLLALLNNQETAPVTRLPVALVERQSVANGSKSPFQRQGTST</sequence>
<evidence type="ECO:0000259" key="4">
    <source>
        <dbReference type="PROSITE" id="PS50932"/>
    </source>
</evidence>
<evidence type="ECO:0000256" key="2">
    <source>
        <dbReference type="ARBA" id="ARBA00023125"/>
    </source>
</evidence>
<dbReference type="InterPro" id="IPR010982">
    <property type="entry name" value="Lambda_DNA-bd_dom_sf"/>
</dbReference>
<dbReference type="Gene3D" id="1.10.260.40">
    <property type="entry name" value="lambda repressor-like DNA-binding domains"/>
    <property type="match status" value="1"/>
</dbReference>
<dbReference type="PANTHER" id="PTHR30146">
    <property type="entry name" value="LACI-RELATED TRANSCRIPTIONAL REPRESSOR"/>
    <property type="match status" value="1"/>
</dbReference>
<dbReference type="PROSITE" id="PS50932">
    <property type="entry name" value="HTH_LACI_2"/>
    <property type="match status" value="1"/>
</dbReference>
<dbReference type="SUPFAM" id="SSF47413">
    <property type="entry name" value="lambda repressor-like DNA-binding domains"/>
    <property type="match status" value="1"/>
</dbReference>
<dbReference type="PANTHER" id="PTHR30146:SF109">
    <property type="entry name" value="HTH-TYPE TRANSCRIPTIONAL REGULATOR GALS"/>
    <property type="match status" value="1"/>
</dbReference>
<keyword evidence="6" id="KW-1185">Reference proteome</keyword>
<keyword evidence="3" id="KW-0804">Transcription</keyword>
<dbReference type="InterPro" id="IPR046335">
    <property type="entry name" value="LacI/GalR-like_sensor"/>
</dbReference>
<gene>
    <name evidence="5" type="ORF">NGM99_20635</name>
</gene>
<accession>A0ABT1CBX9</accession>
<feature type="domain" description="HTH lacI-type" evidence="4">
    <location>
        <begin position="2"/>
        <end position="56"/>
    </location>
</feature>
<dbReference type="PROSITE" id="PS00356">
    <property type="entry name" value="HTH_LACI_1"/>
    <property type="match status" value="1"/>
</dbReference>
<comment type="caution">
    <text evidence="5">The sequence shown here is derived from an EMBL/GenBank/DDBJ whole genome shotgun (WGS) entry which is preliminary data.</text>
</comment>
<dbReference type="InterPro" id="IPR028082">
    <property type="entry name" value="Peripla_BP_I"/>
</dbReference>
<dbReference type="Pfam" id="PF13377">
    <property type="entry name" value="Peripla_BP_3"/>
    <property type="match status" value="1"/>
</dbReference>
<reference evidence="5 6" key="1">
    <citation type="submission" date="2022-06" db="EMBL/GenBank/DDBJ databases">
        <title>Mesorhizobium sp. strain RP14 Genome sequencing and assembly.</title>
        <authorList>
            <person name="Kim I."/>
        </authorList>
    </citation>
    <scope>NUCLEOTIDE SEQUENCE [LARGE SCALE GENOMIC DNA]</scope>
    <source>
        <strain evidence="6">RP14(2022)</strain>
    </source>
</reference>
<keyword evidence="1" id="KW-0805">Transcription regulation</keyword>
<dbReference type="InterPro" id="IPR000843">
    <property type="entry name" value="HTH_LacI"/>
</dbReference>
<dbReference type="CDD" id="cd06267">
    <property type="entry name" value="PBP1_LacI_sugar_binding-like"/>
    <property type="match status" value="1"/>
</dbReference>
<dbReference type="Pfam" id="PF00356">
    <property type="entry name" value="LacI"/>
    <property type="match status" value="1"/>
</dbReference>
<dbReference type="SUPFAM" id="SSF53822">
    <property type="entry name" value="Periplasmic binding protein-like I"/>
    <property type="match status" value="1"/>
</dbReference>
<protein>
    <submittedName>
        <fullName evidence="5">LacI family transcriptional regulator</fullName>
    </submittedName>
</protein>
<keyword evidence="2" id="KW-0238">DNA-binding</keyword>
<dbReference type="CDD" id="cd01392">
    <property type="entry name" value="HTH_LacI"/>
    <property type="match status" value="1"/>
</dbReference>
<name>A0ABT1CBX9_9HYPH</name>
<evidence type="ECO:0000256" key="1">
    <source>
        <dbReference type="ARBA" id="ARBA00023015"/>
    </source>
</evidence>
<evidence type="ECO:0000256" key="3">
    <source>
        <dbReference type="ARBA" id="ARBA00023163"/>
    </source>
</evidence>
<evidence type="ECO:0000313" key="5">
    <source>
        <dbReference type="EMBL" id="MCO6052198.1"/>
    </source>
</evidence>
<proteinExistence type="predicted"/>
<dbReference type="Gene3D" id="3.40.50.2300">
    <property type="match status" value="2"/>
</dbReference>
<organism evidence="5 6">
    <name type="scientific">Mesorhizobium liriopis</name>
    <dbReference type="NCBI Taxonomy" id="2953882"/>
    <lineage>
        <taxon>Bacteria</taxon>
        <taxon>Pseudomonadati</taxon>
        <taxon>Pseudomonadota</taxon>
        <taxon>Alphaproteobacteria</taxon>
        <taxon>Hyphomicrobiales</taxon>
        <taxon>Phyllobacteriaceae</taxon>
        <taxon>Mesorhizobium</taxon>
    </lineage>
</organism>
<dbReference type="EMBL" id="JAMXQS010000011">
    <property type="protein sequence ID" value="MCO6052198.1"/>
    <property type="molecule type" value="Genomic_DNA"/>
</dbReference>
<evidence type="ECO:0000313" key="6">
    <source>
        <dbReference type="Proteomes" id="UP001205906"/>
    </source>
</evidence>
<dbReference type="Proteomes" id="UP001205906">
    <property type="component" value="Unassembled WGS sequence"/>
</dbReference>
<dbReference type="SMART" id="SM00354">
    <property type="entry name" value="HTH_LACI"/>
    <property type="match status" value="1"/>
</dbReference>